<name>A0ABP1G5U8_9CHLO</name>
<evidence type="ECO:0000313" key="4">
    <source>
        <dbReference type="Proteomes" id="UP001497392"/>
    </source>
</evidence>
<organism evidence="3 4">
    <name type="scientific">Coccomyxa viridis</name>
    <dbReference type="NCBI Taxonomy" id="1274662"/>
    <lineage>
        <taxon>Eukaryota</taxon>
        <taxon>Viridiplantae</taxon>
        <taxon>Chlorophyta</taxon>
        <taxon>core chlorophytes</taxon>
        <taxon>Trebouxiophyceae</taxon>
        <taxon>Trebouxiophyceae incertae sedis</taxon>
        <taxon>Coccomyxaceae</taxon>
        <taxon>Coccomyxa</taxon>
    </lineage>
</organism>
<keyword evidence="1" id="KW-0175">Coiled coil</keyword>
<feature type="region of interest" description="Disordered" evidence="2">
    <location>
        <begin position="81"/>
        <end position="149"/>
    </location>
</feature>
<reference evidence="3 4" key="1">
    <citation type="submission" date="2024-06" db="EMBL/GenBank/DDBJ databases">
        <authorList>
            <person name="Kraege A."/>
            <person name="Thomma B."/>
        </authorList>
    </citation>
    <scope>NUCLEOTIDE SEQUENCE [LARGE SCALE GENOMIC DNA]</scope>
</reference>
<evidence type="ECO:0000256" key="1">
    <source>
        <dbReference type="SAM" id="Coils"/>
    </source>
</evidence>
<evidence type="ECO:0000256" key="2">
    <source>
        <dbReference type="SAM" id="MobiDB-lite"/>
    </source>
</evidence>
<dbReference type="Proteomes" id="UP001497392">
    <property type="component" value="Unassembled WGS sequence"/>
</dbReference>
<proteinExistence type="predicted"/>
<protein>
    <submittedName>
        <fullName evidence="3">G8700 protein</fullName>
    </submittedName>
</protein>
<gene>
    <name evidence="3" type="primary">g8700</name>
    <name evidence="3" type="ORF">VP750_LOCUS7815</name>
</gene>
<keyword evidence="4" id="KW-1185">Reference proteome</keyword>
<sequence length="149" mass="16308">MDPVRVFHLPHWMDLISSRLAQVDAEANDLAAALEDAREEWMAEKDPAVKAVLKIVYDEYVNKEERLSLRIAALEAKLPGLANGGETRSTRKQEEEMFLPPTSRTYGNVPMFGLPSANPRGPLNGAAGAALDKDKSPDSWPPRGGLLGD</sequence>
<dbReference type="EMBL" id="CAXHTA020000015">
    <property type="protein sequence ID" value="CAL5225909.1"/>
    <property type="molecule type" value="Genomic_DNA"/>
</dbReference>
<evidence type="ECO:0000313" key="3">
    <source>
        <dbReference type="EMBL" id="CAL5225909.1"/>
    </source>
</evidence>
<accession>A0ABP1G5U8</accession>
<comment type="caution">
    <text evidence="3">The sequence shown here is derived from an EMBL/GenBank/DDBJ whole genome shotgun (WGS) entry which is preliminary data.</text>
</comment>
<feature type="coiled-coil region" evidence="1">
    <location>
        <begin position="20"/>
        <end position="77"/>
    </location>
</feature>